<dbReference type="OrthoDB" id="8585321at2"/>
<keyword evidence="3" id="KW-1185">Reference proteome</keyword>
<comment type="caution">
    <text evidence="2">The sequence shown here is derived from an EMBL/GenBank/DDBJ whole genome shotgun (WGS) entry which is preliminary data.</text>
</comment>
<dbReference type="EMBL" id="SUMF01000010">
    <property type="protein sequence ID" value="TJZ73341.1"/>
    <property type="molecule type" value="Genomic_DNA"/>
</dbReference>
<proteinExistence type="predicted"/>
<evidence type="ECO:0000313" key="3">
    <source>
        <dbReference type="Proteomes" id="UP000310016"/>
    </source>
</evidence>
<dbReference type="InterPro" id="IPR046703">
    <property type="entry name" value="DUF6776"/>
</dbReference>
<dbReference type="AlphaFoldDB" id="A0A4U0PXM2"/>
<dbReference type="RefSeq" id="WP_136773456.1">
    <property type="nucleotide sequence ID" value="NZ_CP156074.1"/>
</dbReference>
<gene>
    <name evidence="2" type="ORF">FAZ21_10795</name>
</gene>
<dbReference type="Proteomes" id="UP000310016">
    <property type="component" value="Unassembled WGS sequence"/>
</dbReference>
<evidence type="ECO:0000313" key="2">
    <source>
        <dbReference type="EMBL" id="TJZ73341.1"/>
    </source>
</evidence>
<protein>
    <submittedName>
        <fullName evidence="2">Uncharacterized protein</fullName>
    </submittedName>
</protein>
<evidence type="ECO:0000256" key="1">
    <source>
        <dbReference type="SAM" id="Coils"/>
    </source>
</evidence>
<keyword evidence="1" id="KW-0175">Coiled coil</keyword>
<organism evidence="2 3">
    <name type="scientific">Chitiniphilus eburneus</name>
    <dbReference type="NCBI Taxonomy" id="2571148"/>
    <lineage>
        <taxon>Bacteria</taxon>
        <taxon>Pseudomonadati</taxon>
        <taxon>Pseudomonadota</taxon>
        <taxon>Betaproteobacteria</taxon>
        <taxon>Neisseriales</taxon>
        <taxon>Chitinibacteraceae</taxon>
        <taxon>Chitiniphilus</taxon>
    </lineage>
</organism>
<accession>A0A4U0PXM2</accession>
<feature type="coiled-coil region" evidence="1">
    <location>
        <begin position="92"/>
        <end position="119"/>
    </location>
</feature>
<reference evidence="2 3" key="1">
    <citation type="submission" date="2019-04" db="EMBL/GenBank/DDBJ databases">
        <title>Chitiniphilus eburnea sp. nov., a novel chitinolytic bacterium isolated from aquaculture sludge.</title>
        <authorList>
            <person name="Sheng M."/>
        </authorList>
    </citation>
    <scope>NUCLEOTIDE SEQUENCE [LARGE SCALE GENOMIC DNA]</scope>
    <source>
        <strain evidence="2 3">HX-2-15</strain>
    </source>
</reference>
<dbReference type="Pfam" id="PF20567">
    <property type="entry name" value="DUF6776"/>
    <property type="match status" value="1"/>
</dbReference>
<sequence length="240" mass="26491">MPLARFYRLRRARLAAAPMVLQPALGWKGRAGRWLCLLLVVALFGVAAAYWGYQYGRRDATGGVVQLEGDIARTKAALAASRERESMLHQQLRVAESARGALEETLTDAQAETAQAREALAFFDSLLTSNDRARPVRFAACEFDFTGPQRWRYRILLVQGVDRTADLEGNLEISVQLKGAVHQPQRIDAPRQAISVRHYRRIEGEVALPAGAQPTQMEARLLVAGEAKPIAQCQKKTGGV</sequence>
<name>A0A4U0PXM2_9NEIS</name>